<dbReference type="Proteomes" id="UP001432060">
    <property type="component" value="Chromosome"/>
</dbReference>
<organism evidence="5 6">
    <name type="scientific">Streptomyces melanogenes</name>
    <dbReference type="NCBI Taxonomy" id="67326"/>
    <lineage>
        <taxon>Bacteria</taxon>
        <taxon>Bacillati</taxon>
        <taxon>Actinomycetota</taxon>
        <taxon>Actinomycetes</taxon>
        <taxon>Kitasatosporales</taxon>
        <taxon>Streptomycetaceae</taxon>
        <taxon>Streptomyces</taxon>
    </lineage>
</organism>
<dbReference type="PANTHER" id="PTHR10491:SF4">
    <property type="entry name" value="METHIONINE ADENOSYLTRANSFERASE 2 SUBUNIT BETA"/>
    <property type="match status" value="1"/>
</dbReference>
<dbReference type="Pfam" id="PF04321">
    <property type="entry name" value="RmlD_sub_bind"/>
    <property type="match status" value="1"/>
</dbReference>
<dbReference type="EC" id="1.1.1.133" evidence="2"/>
<evidence type="ECO:0000313" key="5">
    <source>
        <dbReference type="EMBL" id="WUT83596.1"/>
    </source>
</evidence>
<comment type="similarity">
    <text evidence="1 2">Belongs to the dTDP-4-dehydrorhamnose reductase family.</text>
</comment>
<dbReference type="GO" id="GO:0008831">
    <property type="term" value="F:dTDP-4-dehydrorhamnose reductase activity"/>
    <property type="evidence" value="ECO:0007669"/>
    <property type="project" value="UniProtKB-EC"/>
</dbReference>
<dbReference type="InterPro" id="IPR005913">
    <property type="entry name" value="dTDP_dehydrorham_reduct"/>
</dbReference>
<feature type="domain" description="RmlD-like substrate binding" evidence="4">
    <location>
        <begin position="6"/>
        <end position="283"/>
    </location>
</feature>
<dbReference type="Gene3D" id="3.40.50.720">
    <property type="entry name" value="NAD(P)-binding Rossmann-like Domain"/>
    <property type="match status" value="1"/>
</dbReference>
<dbReference type="RefSeq" id="WP_329399366.1">
    <property type="nucleotide sequence ID" value="NZ_CP109019.1"/>
</dbReference>
<evidence type="ECO:0000313" key="6">
    <source>
        <dbReference type="Proteomes" id="UP001432060"/>
    </source>
</evidence>
<comment type="pathway">
    <text evidence="2">Carbohydrate biosynthesis; dTDP-L-rhamnose biosynthesis.</text>
</comment>
<dbReference type="CDD" id="cd05254">
    <property type="entry name" value="dTDP_HR_like_SDR_e"/>
    <property type="match status" value="1"/>
</dbReference>
<comment type="function">
    <text evidence="2">Catalyzes the reduction of dTDP-6-deoxy-L-lyxo-4-hexulose to yield dTDP-L-rhamnose.</text>
</comment>
<feature type="region of interest" description="Disordered" evidence="3">
    <location>
        <begin position="294"/>
        <end position="328"/>
    </location>
</feature>
<proteinExistence type="inferred from homology"/>
<dbReference type="EMBL" id="CP109019">
    <property type="protein sequence ID" value="WUT83596.1"/>
    <property type="molecule type" value="Genomic_DNA"/>
</dbReference>
<dbReference type="Gene3D" id="3.90.25.10">
    <property type="entry name" value="UDP-galactose 4-epimerase, domain 1"/>
    <property type="match status" value="1"/>
</dbReference>
<accession>A0ABZ1XJ88</accession>
<keyword evidence="2 5" id="KW-0560">Oxidoreductase</keyword>
<keyword evidence="2" id="KW-0521">NADP</keyword>
<name>A0ABZ1XJ88_9ACTN</name>
<sequence>MSGSWLVTGAGGMLGRDVMARLAGRDALGLDRSALDLTDAAAVAATVAGARPDVVVNCAAWTAVDDAETCEGEALRINGGGASHLARACARAGAVLLHVSTDYVFAGDATAPYPENAPPGPRTAYGRTKLAGERAVRALLPRTGHVVRTAWLYGAGGANFVRTMIRLESAREHLDVVDDQRGQPTWTADLADRLVRLGDAALAGAAPAGYWHGTSAGHGTWCELARETFRLLGADPERVRPTTSASYARPAPRPAYSVLGHGRWREAGLAPIRDWRAALAEALPVLVAAERPKGARGGDMCGSAAWARPAPTDPQPNNYAPSGTKRHG</sequence>
<reference evidence="5" key="1">
    <citation type="submission" date="2022-10" db="EMBL/GenBank/DDBJ databases">
        <title>The complete genomes of actinobacterial strains from the NBC collection.</title>
        <authorList>
            <person name="Joergensen T.S."/>
            <person name="Alvarez Arevalo M."/>
            <person name="Sterndorff E.B."/>
            <person name="Faurdal D."/>
            <person name="Vuksanovic O."/>
            <person name="Mourched A.-S."/>
            <person name="Charusanti P."/>
            <person name="Shaw S."/>
            <person name="Blin K."/>
            <person name="Weber T."/>
        </authorList>
    </citation>
    <scope>NUCLEOTIDE SEQUENCE</scope>
    <source>
        <strain evidence="5">NBC_00668</strain>
    </source>
</reference>
<evidence type="ECO:0000259" key="4">
    <source>
        <dbReference type="Pfam" id="PF04321"/>
    </source>
</evidence>
<dbReference type="NCBIfam" id="TIGR01214">
    <property type="entry name" value="rmlD"/>
    <property type="match status" value="1"/>
</dbReference>
<dbReference type="SUPFAM" id="SSF51735">
    <property type="entry name" value="NAD(P)-binding Rossmann-fold domains"/>
    <property type="match status" value="1"/>
</dbReference>
<evidence type="ECO:0000256" key="1">
    <source>
        <dbReference type="ARBA" id="ARBA00010944"/>
    </source>
</evidence>
<dbReference type="InterPro" id="IPR036291">
    <property type="entry name" value="NAD(P)-bd_dom_sf"/>
</dbReference>
<gene>
    <name evidence="5" type="primary">rfbD</name>
    <name evidence="5" type="ORF">OG515_15980</name>
</gene>
<keyword evidence="6" id="KW-1185">Reference proteome</keyword>
<evidence type="ECO:0000256" key="2">
    <source>
        <dbReference type="RuleBase" id="RU364082"/>
    </source>
</evidence>
<protein>
    <recommendedName>
        <fullName evidence="2">dTDP-4-dehydrorhamnose reductase</fullName>
        <ecNumber evidence="2">1.1.1.133</ecNumber>
    </recommendedName>
</protein>
<dbReference type="InterPro" id="IPR029903">
    <property type="entry name" value="RmlD-like-bd"/>
</dbReference>
<dbReference type="PANTHER" id="PTHR10491">
    <property type="entry name" value="DTDP-4-DEHYDRORHAMNOSE REDUCTASE"/>
    <property type="match status" value="1"/>
</dbReference>
<evidence type="ECO:0000256" key="3">
    <source>
        <dbReference type="SAM" id="MobiDB-lite"/>
    </source>
</evidence>